<dbReference type="InterPro" id="IPR036691">
    <property type="entry name" value="Endo/exonu/phosph_ase_sf"/>
</dbReference>
<evidence type="ECO:0000256" key="2">
    <source>
        <dbReference type="SAM" id="MobiDB-lite"/>
    </source>
</evidence>
<reference evidence="3" key="1">
    <citation type="submission" date="2021-03" db="EMBL/GenBank/DDBJ databases">
        <authorList>
            <person name="Bekaert M."/>
        </authorList>
    </citation>
    <scope>NUCLEOTIDE SEQUENCE</scope>
</reference>
<evidence type="ECO:0000256" key="1">
    <source>
        <dbReference type="SAM" id="Coils"/>
    </source>
</evidence>
<proteinExistence type="predicted"/>
<feature type="compositionally biased region" description="Basic and acidic residues" evidence="2">
    <location>
        <begin position="407"/>
        <end position="416"/>
    </location>
</feature>
<dbReference type="EMBL" id="CAJPWZ010001034">
    <property type="protein sequence ID" value="CAG2205905.1"/>
    <property type="molecule type" value="Genomic_DNA"/>
</dbReference>
<name>A0A8S3RBH5_MYTED</name>
<comment type="caution">
    <text evidence="3">The sequence shown here is derived from an EMBL/GenBank/DDBJ whole genome shotgun (WGS) entry which is preliminary data.</text>
</comment>
<evidence type="ECO:0000313" key="4">
    <source>
        <dbReference type="Proteomes" id="UP000683360"/>
    </source>
</evidence>
<dbReference type="PANTHER" id="PTHR46601">
    <property type="entry name" value="ULP_PROTEASE DOMAIN-CONTAINING PROTEIN"/>
    <property type="match status" value="1"/>
</dbReference>
<feature type="region of interest" description="Disordered" evidence="2">
    <location>
        <begin position="1087"/>
        <end position="1131"/>
    </location>
</feature>
<dbReference type="Proteomes" id="UP000683360">
    <property type="component" value="Unassembled WGS sequence"/>
</dbReference>
<dbReference type="SUPFAM" id="SSF56219">
    <property type="entry name" value="DNase I-like"/>
    <property type="match status" value="1"/>
</dbReference>
<sequence>MLMYDILIFLESKTDEFDILGMPDGYKYFAKHRTKFKKKSGGIIICFKSNLENFLKFPKSNSEFVQWVVLEKGLVDFDKNLLMGCMYLPPENTKYTSNEAFTEVEIEMIELVNKYNGQPLIVGDLNAKTKLLDDVVIPDDSLFDILDDFEDDSFVSYLYDYQNLCDSNVSLKRCSEDSSVPNNYGYKLIDFCKRNNLYIGNSRLPGNDHMIGLTTCNSVSLIDYLLLSSSVFPLIKEFNVLEFNPLFSDVHCGLCFCFHASVNIFTTHSDDNCSSQRGHARWVPDKENRFIETLVSDVTKFDEISLLLSEDSSTDPKERINTAVDKICDLFKSTANRVFKPKGRFYPSGTSNQLWFNKQCRDKRKGFHKAKNRYSLNKNKENRDEMKKSGKSIMPLTNAEKQRRYREKRDSDPNRRAEFLAICKSKYQSDIGVGKRKRIIEMTPREQRKQRKEWRKIKSKQRKRKKSNHTILTPPSSPQPALEQIPPEHHSTRRKKRLMAKCYRDNDQLRLEIAKQKRLAHRLQMRLLRLKRKSSLNTPTGQDTPRSKARKLLRHWSTEKGEGSRAKRRLMKNQAKKALQFQYTLNAELMNKYRSKNKGKQALSQIIRGKLMRKYKIITEAVNEFRFTAGRQRQKKGSLSKRLTDRVCSFYERDDISRITPGIKDTVTKNGIKKQRRVMTESIEIIHERFILENTDIKISYPTFCRMRPFWVQPPKDSDRETCACKYHENMQFLVNSLHGLNCLPSKRLQEIVKMFACDINKMDCMYGRCMECKDVILQSETDSTINTEWFQWKTKKETRLINNQEKEVTLTVKEKVTDSIDCLIDTFSSEMQRFKVHTFNITNQFNHYRKMKENLKENEVLIHIDFAENFLCKLSTEIQSMHFGASKQQITLHTGVYYTKGRTQTFCGVSDCLDHNPSAIWAFLDPILDRIINENKNVDTLHFFSDGPCSQYRQKGNFFLLSKEMSKRGLQATWNFHESGHGKGVPDGVGGTLKRTANDLVLRGKDITSAKSFVESIQEQESLVMLYEVVKEHIAEKTHLLASQNLKAVPGTFKLHQIRTSICGEIWYRDVSCTCVESLNSKHVQEKDREDSNLRGLIPEESGSKKSEEDKEAKTKYKKSCDHQEPDGYVPKDTDFSTREAFFLKTLNNLASCTTFTDVHKMCTKIQNEIERQQFNIDYNYFPSILNTGISVDEDSLQIFPKDISQKELLELTPVRIGADGNCLPYTGSVFAFGDQKRAEEIRVRMIIEQTIFKDCYLDQDYLKRGTDNSYTNNALSKTYAMYSDEYIPNERLSLRKVEMVYKQEVMKITKNRSYMGIWQLFSLSSILCRPLFSVYPMLGNPNVRNDLHRLILPRQNIGLETAYVMWTSTRTDMNEKNWVPNHFVAALKDIEMEEKDTIENFDPNDVTPQYLVDRYVLVEYDNKPYPGKVIDCDEAEVYVTCMHRLGKTLRTSTFYWPLAVRDKCWYGMDKIIGVIPEPRLVGQKYFVDNQLWESALRKLNI</sequence>
<evidence type="ECO:0000313" key="3">
    <source>
        <dbReference type="EMBL" id="CAG2205905.1"/>
    </source>
</evidence>
<keyword evidence="1" id="KW-0175">Coiled coil</keyword>
<dbReference type="InterPro" id="IPR047273">
    <property type="entry name" value="VRTN_OTU_dom"/>
</dbReference>
<dbReference type="Gene3D" id="3.60.10.10">
    <property type="entry name" value="Endonuclease/exonuclease/phosphatase"/>
    <property type="match status" value="1"/>
</dbReference>
<keyword evidence="4" id="KW-1185">Reference proteome</keyword>
<feature type="region of interest" description="Disordered" evidence="2">
    <location>
        <begin position="435"/>
        <end position="496"/>
    </location>
</feature>
<evidence type="ECO:0008006" key="5">
    <source>
        <dbReference type="Google" id="ProtNLM"/>
    </source>
</evidence>
<feature type="compositionally biased region" description="Basic residues" evidence="2">
    <location>
        <begin position="448"/>
        <end position="468"/>
    </location>
</feature>
<feature type="compositionally biased region" description="Basic and acidic residues" evidence="2">
    <location>
        <begin position="1103"/>
        <end position="1131"/>
    </location>
</feature>
<dbReference type="CDD" id="cd22791">
    <property type="entry name" value="OTU_VRTN"/>
    <property type="match status" value="1"/>
</dbReference>
<feature type="coiled-coil region" evidence="1">
    <location>
        <begin position="506"/>
        <end position="533"/>
    </location>
</feature>
<gene>
    <name evidence="3" type="ORF">MEDL_20273</name>
</gene>
<organism evidence="3 4">
    <name type="scientific">Mytilus edulis</name>
    <name type="common">Blue mussel</name>
    <dbReference type="NCBI Taxonomy" id="6550"/>
    <lineage>
        <taxon>Eukaryota</taxon>
        <taxon>Metazoa</taxon>
        <taxon>Spiralia</taxon>
        <taxon>Lophotrochozoa</taxon>
        <taxon>Mollusca</taxon>
        <taxon>Bivalvia</taxon>
        <taxon>Autobranchia</taxon>
        <taxon>Pteriomorphia</taxon>
        <taxon>Mytilida</taxon>
        <taxon>Mytiloidea</taxon>
        <taxon>Mytilidae</taxon>
        <taxon>Mytilinae</taxon>
        <taxon>Mytilus</taxon>
    </lineage>
</organism>
<accession>A0A8S3RBH5</accession>
<protein>
    <recommendedName>
        <fullName evidence="5">Vertnin</fullName>
    </recommendedName>
</protein>
<dbReference type="OrthoDB" id="6069426at2759"/>
<dbReference type="PANTHER" id="PTHR46601:SF1">
    <property type="entry name" value="ADF-H DOMAIN-CONTAINING PROTEIN"/>
    <property type="match status" value="1"/>
</dbReference>
<feature type="region of interest" description="Disordered" evidence="2">
    <location>
        <begin position="380"/>
        <end position="416"/>
    </location>
</feature>